<dbReference type="Gene3D" id="3.30.559.30">
    <property type="entry name" value="Nonribosomal peptide synthetase, condensation domain"/>
    <property type="match status" value="1"/>
</dbReference>
<comment type="caution">
    <text evidence="6">The sequence shown here is derived from an EMBL/GenBank/DDBJ whole genome shotgun (WGS) entry which is preliminary data.</text>
</comment>
<evidence type="ECO:0000313" key="7">
    <source>
        <dbReference type="Proteomes" id="UP000649573"/>
    </source>
</evidence>
<dbReference type="InterPro" id="IPR020845">
    <property type="entry name" value="AMP-binding_CS"/>
</dbReference>
<dbReference type="Pfam" id="PF00550">
    <property type="entry name" value="PP-binding"/>
    <property type="match status" value="1"/>
</dbReference>
<keyword evidence="7" id="KW-1185">Reference proteome</keyword>
<dbReference type="Pfam" id="PF07993">
    <property type="entry name" value="NAD_binding_4"/>
    <property type="match status" value="1"/>
</dbReference>
<dbReference type="InterPro" id="IPR009081">
    <property type="entry name" value="PP-bd_ACP"/>
</dbReference>
<keyword evidence="4" id="KW-0436">Ligase</keyword>
<evidence type="ECO:0000256" key="3">
    <source>
        <dbReference type="ARBA" id="ARBA00022553"/>
    </source>
</evidence>
<evidence type="ECO:0000256" key="1">
    <source>
        <dbReference type="ARBA" id="ARBA00001957"/>
    </source>
</evidence>
<reference evidence="7" key="1">
    <citation type="journal article" date="2019" name="Int. J. Syst. Evol. Microbiol.">
        <title>The Global Catalogue of Microorganisms (GCM) 10K type strain sequencing project: providing services to taxonomists for standard genome sequencing and annotation.</title>
        <authorList>
            <consortium name="The Broad Institute Genomics Platform"/>
            <consortium name="The Broad Institute Genome Sequencing Center for Infectious Disease"/>
            <person name="Wu L."/>
            <person name="Ma J."/>
        </authorList>
    </citation>
    <scope>NUCLEOTIDE SEQUENCE [LARGE SCALE GENOMIC DNA]</scope>
    <source>
        <strain evidence="7">JCM 3296</strain>
    </source>
</reference>
<protein>
    <recommendedName>
        <fullName evidence="5">Carrier domain-containing protein</fullName>
    </recommendedName>
</protein>
<dbReference type="InterPro" id="IPR001242">
    <property type="entry name" value="Condensation_dom"/>
</dbReference>
<dbReference type="Pfam" id="PF00668">
    <property type="entry name" value="Condensation"/>
    <property type="match status" value="1"/>
</dbReference>
<comment type="cofactor">
    <cofactor evidence="1">
        <name>pantetheine 4'-phosphate</name>
        <dbReference type="ChEBI" id="CHEBI:47942"/>
    </cofactor>
</comment>
<dbReference type="Gene3D" id="3.30.559.10">
    <property type="entry name" value="Chloramphenicol acetyltransferase-like domain"/>
    <property type="match status" value="1"/>
</dbReference>
<evidence type="ECO:0000256" key="4">
    <source>
        <dbReference type="ARBA" id="ARBA00022598"/>
    </source>
</evidence>
<dbReference type="Gene3D" id="1.10.1200.10">
    <property type="entry name" value="ACP-like"/>
    <property type="match status" value="1"/>
</dbReference>
<name>A0ABQ2UH26_9PSEU</name>
<keyword evidence="2" id="KW-0596">Phosphopantetheine</keyword>
<dbReference type="Proteomes" id="UP000649573">
    <property type="component" value="Unassembled WGS sequence"/>
</dbReference>
<dbReference type="PROSITE" id="PS00455">
    <property type="entry name" value="AMP_BINDING"/>
    <property type="match status" value="1"/>
</dbReference>
<dbReference type="Gene3D" id="3.40.50.12780">
    <property type="entry name" value="N-terminal domain of ligase-like"/>
    <property type="match status" value="1"/>
</dbReference>
<dbReference type="InterPro" id="IPR042099">
    <property type="entry name" value="ANL_N_sf"/>
</dbReference>
<dbReference type="CDD" id="cd19531">
    <property type="entry name" value="LCL_NRPS-like"/>
    <property type="match status" value="1"/>
</dbReference>
<evidence type="ECO:0000259" key="5">
    <source>
        <dbReference type="PROSITE" id="PS50075"/>
    </source>
</evidence>
<gene>
    <name evidence="6" type="ORF">GCM10010178_19550</name>
</gene>
<dbReference type="InterPro" id="IPR023213">
    <property type="entry name" value="CAT-like_dom_sf"/>
</dbReference>
<dbReference type="Gene3D" id="3.40.50.720">
    <property type="entry name" value="NAD(P)-binding Rossmann-like Domain"/>
    <property type="match status" value="1"/>
</dbReference>
<dbReference type="InterPro" id="IPR020806">
    <property type="entry name" value="PKS_PP-bd"/>
</dbReference>
<dbReference type="InterPro" id="IPR045851">
    <property type="entry name" value="AMP-bd_C_sf"/>
</dbReference>
<accession>A0ABQ2UH26</accession>
<evidence type="ECO:0000313" key="6">
    <source>
        <dbReference type="EMBL" id="GGU27429.1"/>
    </source>
</evidence>
<dbReference type="InterPro" id="IPR036736">
    <property type="entry name" value="ACP-like_sf"/>
</dbReference>
<dbReference type="SUPFAM" id="SSF47336">
    <property type="entry name" value="ACP-like"/>
    <property type="match status" value="1"/>
</dbReference>
<evidence type="ECO:0000256" key="2">
    <source>
        <dbReference type="ARBA" id="ARBA00022450"/>
    </source>
</evidence>
<dbReference type="Gene3D" id="3.30.300.30">
    <property type="match status" value="1"/>
</dbReference>
<dbReference type="SMART" id="SM00823">
    <property type="entry name" value="PKS_PP"/>
    <property type="match status" value="1"/>
</dbReference>
<dbReference type="InterPro" id="IPR036291">
    <property type="entry name" value="NAD(P)-bd_dom_sf"/>
</dbReference>
<dbReference type="Pfam" id="PF13193">
    <property type="entry name" value="AMP-binding_C"/>
    <property type="match status" value="1"/>
</dbReference>
<dbReference type="InterPro" id="IPR025110">
    <property type="entry name" value="AMP-bd_C"/>
</dbReference>
<dbReference type="SUPFAM" id="SSF56801">
    <property type="entry name" value="Acetyl-CoA synthetase-like"/>
    <property type="match status" value="1"/>
</dbReference>
<feature type="domain" description="Carrier" evidence="5">
    <location>
        <begin position="921"/>
        <end position="996"/>
    </location>
</feature>
<sequence>MGVPMGEEYVFPLSFQQTRLWLLEQLETGNPAYHVPIALRIGGPLDVEALRRALTTLTRRHEILRTRLDRNAPVQIVTAHADPELKLVILSGTDELETTVRDLARRPFDLWATAPVRHTVLRIDPRTHVLLIVLHHAICDGWSTAVLAQEIIALYRAEVEGAPPDLPVLTAQYGDFALWQREQLSGERLEAELRHWCDVLAAAPPALELPADRPRPRVQTYRGARVQRQLDGTTTMALRERCRRLGISRFMMLLAAYSAVLGRLADQADLVIGTPTAGRTAPETHPLVGCFVDVLPLRVDLSGDPAITELLGRMRHVCLDAYAHQEAPFERVVERLAPGRDLSRPPVFQAMLALQDVEQPKLTCPGLEITEWRLDTGVAKYDLTLDAEETAGEMRLDLEYNADLFDHSTARSLLDRVVRALHWLTEAPGTAPLSELDIMLPGEVSLLRGREMPIPNATVADLVRQQVIAHPDRTAVADQSRVLTYRQLWDKASDIAALLAYKGVRRGDVVGVQLPRTAELPAALLGVWLAGAAYLPLDHRLPPDRRQRMIDDAGARVVLTGTATSTARTAGVRCGGEDPAYVMFTSGSTGHPKGVVVPHRAVVNLLLSIIAEPGLTPSDRLVAVTTTSFDISVLELFAPLVAGAQVVIASDDQISEPELLGELIGTATVVQATPSTWRWLLDSGWTATRPLRVLCGGEALPAALADRLTTDHEVWNLYGPTETTIWSAISRVDGEVTLGHPLANTTVRVLDRNLRPVPPGVLGEIHLGGSGVAHGYLNQPALTADRFVPDPDGGRMYRTGDLGRLRPDGTLVFAGRNDHQVKVLGHRVEPGEVEAHLATHPAVAACAVVARSDHLVACVVPDGPAPTLTALKDHLSRSLPAYLIPAALTVLDELPTTANGKLDRAALSSLAARPNTADHVPPADELERAVLDCFRQVLDVPGLGMTDDFFQHGGSSLTAVQLVAAVEEATGTRLELRRVFESPTAFGLVAAVRSTPEVTGSADHDLIREVGRAATLPADIVVGQPHPDGWHPRHVLLLGAAEPLGAAVLHSVLAEQDVVVSCLLGEGGAVPQASDRVRLVIGHLDQVHFGLDADSYARLVSEVSAVFHVADVFAPPAELHRASATTVEAIRFAATGKAKPLHHVSIADVSVTEGEPLEERLYPLTVRPDSLPSLVPRVGETLVYEAALRGLPTCILRTHPQASPARAADTIVALAHQPAANGHVVHLPPGSITTAIRAERAAALLRC</sequence>
<dbReference type="PANTHER" id="PTHR45527">
    <property type="entry name" value="NONRIBOSOMAL PEPTIDE SYNTHETASE"/>
    <property type="match status" value="1"/>
</dbReference>
<keyword evidence="3" id="KW-0597">Phosphoprotein</keyword>
<dbReference type="SUPFAM" id="SSF51735">
    <property type="entry name" value="NAD(P)-binding Rossmann-fold domains"/>
    <property type="match status" value="1"/>
</dbReference>
<dbReference type="EMBL" id="BMRE01000005">
    <property type="protein sequence ID" value="GGU27429.1"/>
    <property type="molecule type" value="Genomic_DNA"/>
</dbReference>
<proteinExistence type="predicted"/>
<dbReference type="PANTHER" id="PTHR45527:SF1">
    <property type="entry name" value="FATTY ACID SYNTHASE"/>
    <property type="match status" value="1"/>
</dbReference>
<dbReference type="InterPro" id="IPR013120">
    <property type="entry name" value="FAR_NAD-bd"/>
</dbReference>
<dbReference type="InterPro" id="IPR000873">
    <property type="entry name" value="AMP-dep_synth/lig_dom"/>
</dbReference>
<organism evidence="6 7">
    <name type="scientific">Lentzea flava</name>
    <dbReference type="NCBI Taxonomy" id="103732"/>
    <lineage>
        <taxon>Bacteria</taxon>
        <taxon>Bacillati</taxon>
        <taxon>Actinomycetota</taxon>
        <taxon>Actinomycetes</taxon>
        <taxon>Pseudonocardiales</taxon>
        <taxon>Pseudonocardiaceae</taxon>
        <taxon>Lentzea</taxon>
    </lineage>
</organism>
<dbReference type="InterPro" id="IPR010071">
    <property type="entry name" value="AA_adenyl_dom"/>
</dbReference>
<dbReference type="Pfam" id="PF00501">
    <property type="entry name" value="AMP-binding"/>
    <property type="match status" value="2"/>
</dbReference>
<dbReference type="SUPFAM" id="SSF52777">
    <property type="entry name" value="CoA-dependent acyltransferases"/>
    <property type="match status" value="2"/>
</dbReference>
<dbReference type="PROSITE" id="PS50075">
    <property type="entry name" value="CARRIER"/>
    <property type="match status" value="1"/>
</dbReference>
<dbReference type="NCBIfam" id="TIGR01733">
    <property type="entry name" value="AA-adenyl-dom"/>
    <property type="match status" value="1"/>
</dbReference>